<accession>A0A9P8PD09</accession>
<organism evidence="1 2">
    <name type="scientific">Wickerhamomyces mucosus</name>
    <dbReference type="NCBI Taxonomy" id="1378264"/>
    <lineage>
        <taxon>Eukaryota</taxon>
        <taxon>Fungi</taxon>
        <taxon>Dikarya</taxon>
        <taxon>Ascomycota</taxon>
        <taxon>Saccharomycotina</taxon>
        <taxon>Saccharomycetes</taxon>
        <taxon>Phaffomycetales</taxon>
        <taxon>Wickerhamomycetaceae</taxon>
        <taxon>Wickerhamomyces</taxon>
    </lineage>
</organism>
<keyword evidence="2" id="KW-1185">Reference proteome</keyword>
<proteinExistence type="predicted"/>
<dbReference type="AlphaFoldDB" id="A0A9P8PD09"/>
<name>A0A9P8PD09_9ASCO</name>
<dbReference type="OrthoDB" id="4064185at2759"/>
<feature type="non-terminal residue" evidence="1">
    <location>
        <position position="370"/>
    </location>
</feature>
<dbReference type="Proteomes" id="UP000769528">
    <property type="component" value="Unassembled WGS sequence"/>
</dbReference>
<dbReference type="EMBL" id="JAEUBF010001349">
    <property type="protein sequence ID" value="KAH3669042.1"/>
    <property type="molecule type" value="Genomic_DNA"/>
</dbReference>
<evidence type="ECO:0000313" key="2">
    <source>
        <dbReference type="Proteomes" id="UP000769528"/>
    </source>
</evidence>
<reference evidence="1" key="2">
    <citation type="submission" date="2021-01" db="EMBL/GenBank/DDBJ databases">
        <authorList>
            <person name="Schikora-Tamarit M.A."/>
        </authorList>
    </citation>
    <scope>NUCLEOTIDE SEQUENCE</scope>
    <source>
        <strain evidence="1">CBS6341</strain>
    </source>
</reference>
<gene>
    <name evidence="1" type="ORF">WICMUC_005105</name>
</gene>
<protein>
    <submittedName>
        <fullName evidence="1">Uncharacterized protein</fullName>
    </submittedName>
</protein>
<sequence>MLKFIRRLGIRHSSSLKNYSKSIQTNDRIRIHNNSNQRTRLLLDLNNLLENGKTDEFKSQYQHLSNKDISQSTDLSELLIDLSIQWNDSMIPSLLVLNGQVSKESASKVIDYLSIKTPILDDLQLNLIFKIIEKYQLNLNKFQINQLVNKLQNTNLSVSKVSLDYLLKNSNDPIQLYELIKLNNKLQNPSGVFISFKKLLSLQDLNQIDPRIISISLKIFNKNHKFQNIAHSIVLNLKDQFNSIYIEELINTLIKSKNSIDNINDIIAKLSQNLTKDNLSHLLRLNLIFQNFNNVEIILNKIFQSSQLSSKDYQSISKSLIKRGKFDECLKFVENIPIDKATPSYLLTIDHIINSRFNFNDGKDITDKDR</sequence>
<comment type="caution">
    <text evidence="1">The sequence shown here is derived from an EMBL/GenBank/DDBJ whole genome shotgun (WGS) entry which is preliminary data.</text>
</comment>
<evidence type="ECO:0000313" key="1">
    <source>
        <dbReference type="EMBL" id="KAH3669042.1"/>
    </source>
</evidence>
<reference evidence="1" key="1">
    <citation type="journal article" date="2021" name="Open Biol.">
        <title>Shared evolutionary footprints suggest mitochondrial oxidative damage underlies multiple complex I losses in fungi.</title>
        <authorList>
            <person name="Schikora-Tamarit M.A."/>
            <person name="Marcet-Houben M."/>
            <person name="Nosek J."/>
            <person name="Gabaldon T."/>
        </authorList>
    </citation>
    <scope>NUCLEOTIDE SEQUENCE</scope>
    <source>
        <strain evidence="1">CBS6341</strain>
    </source>
</reference>